<protein>
    <submittedName>
        <fullName evidence="1">Uncharacterized protein</fullName>
    </submittedName>
</protein>
<accession>A0ABR1ZCN5</accession>
<name>A0ABR1ZCN5_9ROSI</name>
<proteinExistence type="predicted"/>
<keyword evidence="2" id="KW-1185">Reference proteome</keyword>
<organism evidence="1 2">
    <name type="scientific">Hibiscus sabdariffa</name>
    <name type="common">roselle</name>
    <dbReference type="NCBI Taxonomy" id="183260"/>
    <lineage>
        <taxon>Eukaryota</taxon>
        <taxon>Viridiplantae</taxon>
        <taxon>Streptophyta</taxon>
        <taxon>Embryophyta</taxon>
        <taxon>Tracheophyta</taxon>
        <taxon>Spermatophyta</taxon>
        <taxon>Magnoliopsida</taxon>
        <taxon>eudicotyledons</taxon>
        <taxon>Gunneridae</taxon>
        <taxon>Pentapetalae</taxon>
        <taxon>rosids</taxon>
        <taxon>malvids</taxon>
        <taxon>Malvales</taxon>
        <taxon>Malvaceae</taxon>
        <taxon>Malvoideae</taxon>
        <taxon>Hibiscus</taxon>
    </lineage>
</organism>
<dbReference type="Proteomes" id="UP001396334">
    <property type="component" value="Unassembled WGS sequence"/>
</dbReference>
<comment type="caution">
    <text evidence="1">The sequence shown here is derived from an EMBL/GenBank/DDBJ whole genome shotgun (WGS) entry which is preliminary data.</text>
</comment>
<gene>
    <name evidence="1" type="ORF">V6N11_014341</name>
</gene>
<evidence type="ECO:0000313" key="1">
    <source>
        <dbReference type="EMBL" id="KAK8478038.1"/>
    </source>
</evidence>
<reference evidence="1 2" key="1">
    <citation type="journal article" date="2024" name="G3 (Bethesda)">
        <title>Genome assembly of Hibiscus sabdariffa L. provides insights into metabolisms of medicinal natural products.</title>
        <authorList>
            <person name="Kim T."/>
        </authorList>
    </citation>
    <scope>NUCLEOTIDE SEQUENCE [LARGE SCALE GENOMIC DNA]</scope>
    <source>
        <strain evidence="1">TK-2024</strain>
        <tissue evidence="1">Old leaves</tissue>
    </source>
</reference>
<evidence type="ECO:0000313" key="2">
    <source>
        <dbReference type="Proteomes" id="UP001396334"/>
    </source>
</evidence>
<dbReference type="EMBL" id="JBBPBN010001525">
    <property type="protein sequence ID" value="KAK8478038.1"/>
    <property type="molecule type" value="Genomic_DNA"/>
</dbReference>
<sequence length="163" mass="18177">MTHPATKKWYTSPLGCHGGPQPARLLVRCGRPPKVCADQPDRDSLSKMGINHPAKGNRRLLGINYAMLGVHSGKDWMEHTMPAKRLLAQARHTPMFRDWLRVEHPKAADSNERKACLGIVYAAKGHDLEVEKDLKGKNIKATEKDEVVVLTAENKNKPTEGEI</sequence>